<dbReference type="AlphaFoldDB" id="A0A1G2GX55"/>
<proteinExistence type="predicted"/>
<dbReference type="EMBL" id="MHNW01000004">
    <property type="protein sequence ID" value="OGZ54670.1"/>
    <property type="molecule type" value="Genomic_DNA"/>
</dbReference>
<dbReference type="STRING" id="1802126.A3B25_03580"/>
<accession>A0A1G2GX55</accession>
<evidence type="ECO:0000313" key="2">
    <source>
        <dbReference type="Proteomes" id="UP000179106"/>
    </source>
</evidence>
<name>A0A1G2GX55_9BACT</name>
<protein>
    <submittedName>
        <fullName evidence="1">Uncharacterized protein</fullName>
    </submittedName>
</protein>
<evidence type="ECO:0000313" key="1">
    <source>
        <dbReference type="EMBL" id="OGZ54670.1"/>
    </source>
</evidence>
<reference evidence="1 2" key="1">
    <citation type="journal article" date="2016" name="Nat. Commun.">
        <title>Thousands of microbial genomes shed light on interconnected biogeochemical processes in an aquifer system.</title>
        <authorList>
            <person name="Anantharaman K."/>
            <person name="Brown C.T."/>
            <person name="Hug L.A."/>
            <person name="Sharon I."/>
            <person name="Castelle C.J."/>
            <person name="Probst A.J."/>
            <person name="Thomas B.C."/>
            <person name="Singh A."/>
            <person name="Wilkins M.J."/>
            <person name="Karaoz U."/>
            <person name="Brodie E.L."/>
            <person name="Williams K.H."/>
            <person name="Hubbard S.S."/>
            <person name="Banfield J.F."/>
        </authorList>
    </citation>
    <scope>NUCLEOTIDE SEQUENCE [LARGE SCALE GENOMIC DNA]</scope>
</reference>
<dbReference type="Proteomes" id="UP000179106">
    <property type="component" value="Unassembled WGS sequence"/>
</dbReference>
<comment type="caution">
    <text evidence="1">The sequence shown here is derived from an EMBL/GenBank/DDBJ whole genome shotgun (WGS) entry which is preliminary data.</text>
</comment>
<sequence length="579" mass="67444">MESENKVCQNCKLQFIIEPADFDFYRKINVPPPTFCPQCRFQRRLATFNLRTLYKRKCDLCRQDKISMYPPNPPTGGSNCPNYKVYCPACWWSDEWDPRQYGRDYDFSKPFFEQYRKLWREVPLLGLSIDLTTAETSPYNNHAGHLKNCYLLFHSDFTEDSAYGTTVIYGKNLLDCTLSHACELSYDCKNNFKNNRCIGADHTNESLECIFTRDCVNCQNCFASANLRGKKYYIFNKPHTKEEYFKEIKKWNLGSYAQYQEIKKLAEEHWKKFPPKPRWDDFSANCTGNYIFNSKNCKECFEVSNAEDSKYIFMALEGPVKDCYDVSSWGNNMELCYEGCVVGENVSGLKFCQESGLTLQNAEYCKLSTGGSEHFGCVSMKKGKFAILNKIYPENEYRKLRERIIAHMDELPYISHMANGESLIYRYGEFFPMELSPFPYNDSMAQEFFPLAKNEIEKLGLVWSAAETREYAVTKLAADFPDHIKDAPLNILEEVVGCASCRRGFRIIQMELDFLKSMNLPLPRECPTCRIGKKFGKWIKNLRIFKRICGKCGTEFETAYPEDEVEYILCKKCYLEEII</sequence>
<gene>
    <name evidence="1" type="ORF">A3B25_03580</name>
</gene>
<organism evidence="1 2">
    <name type="scientific">Candidatus Ryanbacteria bacterium RIFCSPLOWO2_01_FULL_48_26</name>
    <dbReference type="NCBI Taxonomy" id="1802126"/>
    <lineage>
        <taxon>Bacteria</taxon>
        <taxon>Candidatus Ryaniibacteriota</taxon>
    </lineage>
</organism>